<evidence type="ECO:0000313" key="3">
    <source>
        <dbReference type="Proteomes" id="UP000243797"/>
    </source>
</evidence>
<dbReference type="AlphaFoldDB" id="A0A2K1QY50"/>
<dbReference type="InParanoid" id="A0A2K1QY50"/>
<protein>
    <recommendedName>
        <fullName evidence="4">CsbD-like domain-containing protein</fullName>
    </recommendedName>
</protein>
<keyword evidence="3" id="KW-1185">Reference proteome</keyword>
<feature type="compositionally biased region" description="Polar residues" evidence="1">
    <location>
        <begin position="34"/>
        <end position="45"/>
    </location>
</feature>
<name>A0A2K1QY50_9PEZI</name>
<dbReference type="EMBL" id="NKHZ01000029">
    <property type="protein sequence ID" value="PNS19939.1"/>
    <property type="molecule type" value="Genomic_DNA"/>
</dbReference>
<dbReference type="OrthoDB" id="9999611at2759"/>
<gene>
    <name evidence="2" type="ORF">CAC42_7906</name>
</gene>
<feature type="region of interest" description="Disordered" evidence="1">
    <location>
        <begin position="30"/>
        <end position="71"/>
    </location>
</feature>
<organism evidence="2 3">
    <name type="scientific">Sphaceloma murrayae</name>
    <dbReference type="NCBI Taxonomy" id="2082308"/>
    <lineage>
        <taxon>Eukaryota</taxon>
        <taxon>Fungi</taxon>
        <taxon>Dikarya</taxon>
        <taxon>Ascomycota</taxon>
        <taxon>Pezizomycotina</taxon>
        <taxon>Dothideomycetes</taxon>
        <taxon>Dothideomycetidae</taxon>
        <taxon>Myriangiales</taxon>
        <taxon>Elsinoaceae</taxon>
        <taxon>Sphaceloma</taxon>
    </lineage>
</organism>
<proteinExistence type="predicted"/>
<dbReference type="Proteomes" id="UP000243797">
    <property type="component" value="Unassembled WGS sequence"/>
</dbReference>
<sequence length="90" mass="9251">MSSSNEQQPGLIGGHATYVKGAVEEVIGKATGSAPWTESGTSDKQQGIGAMKAASQQRDSHSQGMGKVEEVAGKVVGCEGMVEEGKESKK</sequence>
<comment type="caution">
    <text evidence="2">The sequence shown here is derived from an EMBL/GenBank/DDBJ whole genome shotgun (WGS) entry which is preliminary data.</text>
</comment>
<evidence type="ECO:0000256" key="1">
    <source>
        <dbReference type="SAM" id="MobiDB-lite"/>
    </source>
</evidence>
<accession>A0A2K1QY50</accession>
<evidence type="ECO:0008006" key="4">
    <source>
        <dbReference type="Google" id="ProtNLM"/>
    </source>
</evidence>
<reference evidence="2 3" key="1">
    <citation type="submission" date="2017-06" db="EMBL/GenBank/DDBJ databases">
        <title>Draft genome sequence of a variant of Elsinoe murrayae.</title>
        <authorList>
            <person name="Cheng Q."/>
        </authorList>
    </citation>
    <scope>NUCLEOTIDE SEQUENCE [LARGE SCALE GENOMIC DNA]</scope>
    <source>
        <strain evidence="2 3">CQ-2017a</strain>
    </source>
</reference>
<evidence type="ECO:0000313" key="2">
    <source>
        <dbReference type="EMBL" id="PNS19939.1"/>
    </source>
</evidence>